<feature type="transmembrane region" description="Helical" evidence="1">
    <location>
        <begin position="97"/>
        <end position="119"/>
    </location>
</feature>
<dbReference type="InterPro" id="IPR037997">
    <property type="entry name" value="Dgk1-like"/>
</dbReference>
<keyword evidence="1" id="KW-1133">Transmembrane helix</keyword>
<dbReference type="EMBL" id="JAFGDB010000062">
    <property type="protein sequence ID" value="MBN2067570.1"/>
    <property type="molecule type" value="Genomic_DNA"/>
</dbReference>
<feature type="transmembrane region" description="Helical" evidence="1">
    <location>
        <begin position="140"/>
        <end position="162"/>
    </location>
</feature>
<feature type="transmembrane region" description="Helical" evidence="1">
    <location>
        <begin position="33"/>
        <end position="52"/>
    </location>
</feature>
<evidence type="ECO:0000256" key="1">
    <source>
        <dbReference type="SAM" id="Phobius"/>
    </source>
</evidence>
<dbReference type="GO" id="GO:0016779">
    <property type="term" value="F:nucleotidyltransferase activity"/>
    <property type="evidence" value="ECO:0007669"/>
    <property type="project" value="UniProtKB-KW"/>
</dbReference>
<proteinExistence type="predicted"/>
<organism evidence="2 3">
    <name type="scientific">Candidatus Iainarchaeum sp</name>
    <dbReference type="NCBI Taxonomy" id="3101447"/>
    <lineage>
        <taxon>Archaea</taxon>
        <taxon>Candidatus Iainarchaeota</taxon>
        <taxon>Candidatus Iainarchaeia</taxon>
        <taxon>Candidatus Iainarchaeales</taxon>
        <taxon>Candidatus Iainarchaeaceae</taxon>
        <taxon>Candidatus Iainarchaeum</taxon>
    </lineage>
</organism>
<gene>
    <name evidence="2" type="ORF">JW744_03825</name>
</gene>
<comment type="caution">
    <text evidence="2">The sequence shown here is derived from an EMBL/GenBank/DDBJ whole genome shotgun (WGS) entry which is preliminary data.</text>
</comment>
<dbReference type="PANTHER" id="PTHR31303">
    <property type="entry name" value="CTP-DEPENDENT DIACYLGLYCEROL KINASE 1"/>
    <property type="match status" value="1"/>
</dbReference>
<feature type="transmembrane region" description="Helical" evidence="1">
    <location>
        <begin position="9"/>
        <end position="27"/>
    </location>
</feature>
<evidence type="ECO:0000313" key="3">
    <source>
        <dbReference type="Proteomes" id="UP000809243"/>
    </source>
</evidence>
<dbReference type="GO" id="GO:0004143">
    <property type="term" value="F:ATP-dependent diacylglycerol kinase activity"/>
    <property type="evidence" value="ECO:0007669"/>
    <property type="project" value="InterPro"/>
</dbReference>
<keyword evidence="2" id="KW-0808">Transferase</keyword>
<reference evidence="2" key="1">
    <citation type="submission" date="2021-01" db="EMBL/GenBank/DDBJ databases">
        <title>Active Sulfur Cycling in an Early Earth Analoge.</title>
        <authorList>
            <person name="Hahn C.R."/>
            <person name="Youssef N.H."/>
            <person name="Elshahed M."/>
        </authorList>
    </citation>
    <scope>NUCLEOTIDE SEQUENCE</scope>
    <source>
        <strain evidence="2">Zod_Metabat.1151</strain>
    </source>
</reference>
<dbReference type="Pfam" id="PF01148">
    <property type="entry name" value="CTP_transf_1"/>
    <property type="match status" value="1"/>
</dbReference>
<evidence type="ECO:0000313" key="2">
    <source>
        <dbReference type="EMBL" id="MBN2067570.1"/>
    </source>
</evidence>
<protein>
    <submittedName>
        <fullName evidence="2">Phosphatidate cytidylyltransferase</fullName>
    </submittedName>
</protein>
<dbReference type="Proteomes" id="UP000809243">
    <property type="component" value="Unassembled WGS sequence"/>
</dbReference>
<keyword evidence="1" id="KW-0472">Membrane</keyword>
<keyword evidence="1" id="KW-0812">Transmembrane</keyword>
<accession>A0A938YRH6</accession>
<dbReference type="AlphaFoldDB" id="A0A938YRH6"/>
<dbReference type="PANTHER" id="PTHR31303:SF1">
    <property type="entry name" value="CTP-DEPENDENT DIACYLGLYCEROL KINASE 1"/>
    <property type="match status" value="1"/>
</dbReference>
<feature type="transmembrane region" description="Helical" evidence="1">
    <location>
        <begin position="72"/>
        <end position="91"/>
    </location>
</feature>
<keyword evidence="2" id="KW-0548">Nucleotidyltransferase</keyword>
<name>A0A938YRH6_9ARCH</name>
<sequence length="185" mass="20056">MRKEARRQFIHFCFGSLFIAIAALQGIEFTRVLLAVVFAIGLLVSFLIKRGAKIPVVMQVVERVERDYEKRLPGKGALLFFLGAIILMLLFQEKMVVLGALCVAVYGDAASTVFGIAFGRHRIAGKKTIEGTVGGIAASFAFLQLLFPWDIALAAAVIGMLAELLPFDDNFTIPIAVAAALTILL</sequence>